<evidence type="ECO:0000256" key="5">
    <source>
        <dbReference type="ARBA" id="ARBA00022801"/>
    </source>
</evidence>
<keyword evidence="1" id="KW-0031">Aminopeptidase</keyword>
<evidence type="ECO:0000313" key="10">
    <source>
        <dbReference type="Proteomes" id="UP000092713"/>
    </source>
</evidence>
<organism evidence="9 10">
    <name type="scientific">Janthinobacterium psychrotolerans</name>
    <dbReference type="NCBI Taxonomy" id="1747903"/>
    <lineage>
        <taxon>Bacteria</taxon>
        <taxon>Pseudomonadati</taxon>
        <taxon>Pseudomonadota</taxon>
        <taxon>Betaproteobacteria</taxon>
        <taxon>Burkholderiales</taxon>
        <taxon>Oxalobacteraceae</taxon>
        <taxon>Janthinobacterium</taxon>
    </lineage>
</organism>
<keyword evidence="4 7" id="KW-0732">Signal</keyword>
<dbReference type="InterPro" id="IPR007484">
    <property type="entry name" value="Peptidase_M28"/>
</dbReference>
<reference evidence="9 10" key="1">
    <citation type="submission" date="2016-04" db="EMBL/GenBank/DDBJ databases">
        <title>Draft genome sequence of Janthinobacterium psychrotolerans sp. nov., isolated from freshwater sediments in Denmark.</title>
        <authorList>
            <person name="Gong X."/>
            <person name="Skrivergaard S."/>
            <person name="Korsgaard B.S."/>
            <person name="Schreiber L."/>
            <person name="Marshall I.P."/>
            <person name="Finster K."/>
            <person name="Schramm A."/>
        </authorList>
    </citation>
    <scope>NUCLEOTIDE SEQUENCE [LARGE SCALE GENOMIC DNA]</scope>
    <source>
        <strain evidence="9 10">S3-2</strain>
    </source>
</reference>
<keyword evidence="10" id="KW-1185">Reference proteome</keyword>
<dbReference type="Pfam" id="PF04389">
    <property type="entry name" value="Peptidase_M28"/>
    <property type="match status" value="1"/>
</dbReference>
<evidence type="ECO:0000313" key="9">
    <source>
        <dbReference type="EMBL" id="OBV36998.1"/>
    </source>
</evidence>
<dbReference type="RefSeq" id="WP_065310019.1">
    <property type="nucleotide sequence ID" value="NZ_LOCQ01000061.1"/>
</dbReference>
<dbReference type="PANTHER" id="PTHR12147">
    <property type="entry name" value="METALLOPEPTIDASE M28 FAMILY MEMBER"/>
    <property type="match status" value="1"/>
</dbReference>
<keyword evidence="3" id="KW-0479">Metal-binding</keyword>
<dbReference type="Proteomes" id="UP000092713">
    <property type="component" value="Unassembled WGS sequence"/>
</dbReference>
<dbReference type="InterPro" id="IPR045175">
    <property type="entry name" value="M28_fam"/>
</dbReference>
<evidence type="ECO:0000256" key="4">
    <source>
        <dbReference type="ARBA" id="ARBA00022729"/>
    </source>
</evidence>
<protein>
    <submittedName>
        <fullName evidence="9">Zn-dependent amino-or carboxypeptidase, M28 family</fullName>
    </submittedName>
</protein>
<keyword evidence="5" id="KW-0378">Hydrolase</keyword>
<dbReference type="InterPro" id="IPR046450">
    <property type="entry name" value="PA_dom_sf"/>
</dbReference>
<evidence type="ECO:0000256" key="7">
    <source>
        <dbReference type="SAM" id="SignalP"/>
    </source>
</evidence>
<dbReference type="PANTHER" id="PTHR12147:SF56">
    <property type="entry name" value="AMINOPEPTIDASE YDR415C-RELATED"/>
    <property type="match status" value="1"/>
</dbReference>
<dbReference type="SUPFAM" id="SSF53187">
    <property type="entry name" value="Zn-dependent exopeptidases"/>
    <property type="match status" value="1"/>
</dbReference>
<gene>
    <name evidence="9" type="ORF">ASR47_100249</name>
</gene>
<dbReference type="PATRIC" id="fig|1747903.4.peg.490"/>
<dbReference type="SUPFAM" id="SSF52025">
    <property type="entry name" value="PA domain"/>
    <property type="match status" value="1"/>
</dbReference>
<evidence type="ECO:0000256" key="6">
    <source>
        <dbReference type="ARBA" id="ARBA00022833"/>
    </source>
</evidence>
<evidence type="ECO:0000256" key="2">
    <source>
        <dbReference type="ARBA" id="ARBA00022670"/>
    </source>
</evidence>
<feature type="chain" id="PRO_5008355423" evidence="7">
    <location>
        <begin position="21"/>
        <end position="543"/>
    </location>
</feature>
<proteinExistence type="predicted"/>
<dbReference type="Gene3D" id="3.40.630.10">
    <property type="entry name" value="Zn peptidases"/>
    <property type="match status" value="1"/>
</dbReference>
<dbReference type="EMBL" id="LOCQ01000061">
    <property type="protein sequence ID" value="OBV36998.1"/>
    <property type="molecule type" value="Genomic_DNA"/>
</dbReference>
<dbReference type="OrthoDB" id="9778250at2"/>
<feature type="domain" description="Peptidase M28" evidence="8">
    <location>
        <begin position="288"/>
        <end position="512"/>
    </location>
</feature>
<evidence type="ECO:0000256" key="1">
    <source>
        <dbReference type="ARBA" id="ARBA00022438"/>
    </source>
</evidence>
<dbReference type="GO" id="GO:0006508">
    <property type="term" value="P:proteolysis"/>
    <property type="evidence" value="ECO:0007669"/>
    <property type="project" value="UniProtKB-KW"/>
</dbReference>
<dbReference type="GO" id="GO:0008235">
    <property type="term" value="F:metalloexopeptidase activity"/>
    <property type="evidence" value="ECO:0007669"/>
    <property type="project" value="InterPro"/>
</dbReference>
<keyword evidence="9" id="KW-0121">Carboxypeptidase</keyword>
<dbReference type="GO" id="GO:0004177">
    <property type="term" value="F:aminopeptidase activity"/>
    <property type="evidence" value="ECO:0007669"/>
    <property type="project" value="UniProtKB-KW"/>
</dbReference>
<keyword evidence="2" id="KW-0645">Protease</keyword>
<feature type="signal peptide" evidence="7">
    <location>
        <begin position="1"/>
        <end position="20"/>
    </location>
</feature>
<sequence>MRTSLALAASLALLGTAASAQKLPVVAEAPLRAHLAFLADDLLEGRGTGQRGGDLAVRYLETQAALAGLQPLKDGTYRQGLTIVGSKALPDSTVTFKAGGKTIAPKFGEGIVFGASNGQQKVAFEAPVVFAGYGIKAPEEQWDDFKGVDLKGKLVIMMVNDPQPTAAEPKRFAGKSLTWYGRWVYKYEEALRQGAAGVLLIHTTASASYPWSVPANGFGHERFNLAGAGNPMEGWLQEDTARALFQQAGQDLDALRAKAETREFQPVALDATVNVKLNSTIRGIEQFNVAGSVPGSDPKLKDEAVIYSAHWDHLGKDDDGNDQGAAGSDHIYNGAIDNASGAAALLAMAQVAVKQPARRTQIFLWPAGEETGMLGANAWVRAPLWPLAKTAADLNLDSMNFVGKTHDIGVAGAERSSLYASAAKVAKRMGLRLAPAIPDLSGAFYRADHFAFAKAGIPAFNVGSAVFSGDGSFDFVKDSKASSARLVAFKKDYHQVTDEYHPSWDLSGMVQQAQFTLNLGYEVANDKTMPAWNKDEAFGKVKR</sequence>
<dbReference type="Gene3D" id="3.50.30.30">
    <property type="match status" value="1"/>
</dbReference>
<evidence type="ECO:0000259" key="8">
    <source>
        <dbReference type="Pfam" id="PF04389"/>
    </source>
</evidence>
<dbReference type="GO" id="GO:0046872">
    <property type="term" value="F:metal ion binding"/>
    <property type="evidence" value="ECO:0007669"/>
    <property type="project" value="UniProtKB-KW"/>
</dbReference>
<dbReference type="AlphaFoldDB" id="A0A1A7BY04"/>
<accession>A0A1A7BY04</accession>
<keyword evidence="6" id="KW-0862">Zinc</keyword>
<dbReference type="GO" id="GO:0004180">
    <property type="term" value="F:carboxypeptidase activity"/>
    <property type="evidence" value="ECO:0007669"/>
    <property type="project" value="UniProtKB-KW"/>
</dbReference>
<name>A0A1A7BY04_9BURK</name>
<evidence type="ECO:0000256" key="3">
    <source>
        <dbReference type="ARBA" id="ARBA00022723"/>
    </source>
</evidence>
<comment type="caution">
    <text evidence="9">The sequence shown here is derived from an EMBL/GenBank/DDBJ whole genome shotgun (WGS) entry which is preliminary data.</text>
</comment>
<dbReference type="STRING" id="1747903.ASR47_100249"/>